<evidence type="ECO:0000256" key="1">
    <source>
        <dbReference type="ARBA" id="ARBA00009013"/>
    </source>
</evidence>
<dbReference type="Gene3D" id="3.30.750.24">
    <property type="entry name" value="STAS domain"/>
    <property type="match status" value="1"/>
</dbReference>
<comment type="caution">
    <text evidence="4">The sequence shown here is derived from an EMBL/GenBank/DDBJ whole genome shotgun (WGS) entry which is preliminary data.</text>
</comment>
<dbReference type="InterPro" id="IPR003658">
    <property type="entry name" value="Anti-sigma_ant"/>
</dbReference>
<dbReference type="SUPFAM" id="SSF52091">
    <property type="entry name" value="SpoIIaa-like"/>
    <property type="match status" value="1"/>
</dbReference>
<dbReference type="PANTHER" id="PTHR33495">
    <property type="entry name" value="ANTI-SIGMA FACTOR ANTAGONIST TM_1081-RELATED-RELATED"/>
    <property type="match status" value="1"/>
</dbReference>
<dbReference type="Pfam" id="PF01740">
    <property type="entry name" value="STAS"/>
    <property type="match status" value="1"/>
</dbReference>
<dbReference type="EMBL" id="JARJBB010000013">
    <property type="protein sequence ID" value="MDF3301519.1"/>
    <property type="molecule type" value="Genomic_DNA"/>
</dbReference>
<evidence type="ECO:0000259" key="3">
    <source>
        <dbReference type="PROSITE" id="PS50801"/>
    </source>
</evidence>
<dbReference type="Proteomes" id="UP001221150">
    <property type="component" value="Unassembled WGS sequence"/>
</dbReference>
<reference evidence="4 5" key="1">
    <citation type="submission" date="2023-03" db="EMBL/GenBank/DDBJ databases">
        <title>Draft genome sequence of Streptomyces sp. K1PA1 isolated from peat swamp forest in Thailand.</title>
        <authorList>
            <person name="Klaysubun C."/>
            <person name="Duangmal K."/>
        </authorList>
    </citation>
    <scope>NUCLEOTIDE SEQUENCE [LARGE SCALE GENOMIC DNA]</scope>
    <source>
        <strain evidence="4 5">K1PA1</strain>
    </source>
</reference>
<dbReference type="InterPro" id="IPR002645">
    <property type="entry name" value="STAS_dom"/>
</dbReference>
<protein>
    <recommendedName>
        <fullName evidence="2">Anti-sigma factor antagonist</fullName>
    </recommendedName>
</protein>
<evidence type="ECO:0000256" key="2">
    <source>
        <dbReference type="RuleBase" id="RU003749"/>
    </source>
</evidence>
<organism evidence="4 5">
    <name type="scientific">Streptomyces tropicalis</name>
    <dbReference type="NCBI Taxonomy" id="3034234"/>
    <lineage>
        <taxon>Bacteria</taxon>
        <taxon>Bacillati</taxon>
        <taxon>Actinomycetota</taxon>
        <taxon>Actinomycetes</taxon>
        <taxon>Kitasatosporales</taxon>
        <taxon>Streptomycetaceae</taxon>
        <taxon>Streptomyces</taxon>
    </lineage>
</organism>
<proteinExistence type="inferred from homology"/>
<name>A0ABT6AA48_9ACTN</name>
<dbReference type="InterPro" id="IPR036513">
    <property type="entry name" value="STAS_dom_sf"/>
</dbReference>
<comment type="similarity">
    <text evidence="1 2">Belongs to the anti-sigma-factor antagonist family.</text>
</comment>
<sequence length="120" mass="12533">MAETEGAAVPERLLITRTTAGDGICVVTLRGEVDLDGSVHLREALLACLQSADTVVDFGGVTFMDSSGINALITAHRAAVELGARLRIAAPREAVQRVLHLVGVDTLVPCFPTLEQALAG</sequence>
<feature type="domain" description="STAS" evidence="3">
    <location>
        <begin position="14"/>
        <end position="120"/>
    </location>
</feature>
<dbReference type="PROSITE" id="PS50801">
    <property type="entry name" value="STAS"/>
    <property type="match status" value="1"/>
</dbReference>
<dbReference type="RefSeq" id="WP_276111095.1">
    <property type="nucleotide sequence ID" value="NZ_JARJBB010000013.1"/>
</dbReference>
<dbReference type="CDD" id="cd07043">
    <property type="entry name" value="STAS_anti-anti-sigma_factors"/>
    <property type="match status" value="1"/>
</dbReference>
<evidence type="ECO:0000313" key="5">
    <source>
        <dbReference type="Proteomes" id="UP001221150"/>
    </source>
</evidence>
<evidence type="ECO:0000313" key="4">
    <source>
        <dbReference type="EMBL" id="MDF3301519.1"/>
    </source>
</evidence>
<dbReference type="PANTHER" id="PTHR33495:SF2">
    <property type="entry name" value="ANTI-SIGMA FACTOR ANTAGONIST TM_1081-RELATED"/>
    <property type="match status" value="1"/>
</dbReference>
<keyword evidence="5" id="KW-1185">Reference proteome</keyword>
<gene>
    <name evidence="4" type="ORF">P3H78_23415</name>
</gene>
<accession>A0ABT6AA48</accession>
<dbReference type="NCBIfam" id="TIGR00377">
    <property type="entry name" value="ant_ant_sig"/>
    <property type="match status" value="1"/>
</dbReference>